<dbReference type="InterPro" id="IPR040457">
    <property type="entry name" value="GCP_C"/>
</dbReference>
<keyword evidence="3" id="KW-0963">Cytoplasm</keyword>
<protein>
    <submittedName>
        <fullName evidence="11">Uncharacterized protein</fullName>
    </submittedName>
</protein>
<dbReference type="InterPro" id="IPR041470">
    <property type="entry name" value="GCP_N"/>
</dbReference>
<evidence type="ECO:0000256" key="3">
    <source>
        <dbReference type="ARBA" id="ARBA00022490"/>
    </source>
</evidence>
<evidence type="ECO:0000259" key="10">
    <source>
        <dbReference type="Pfam" id="PF21953"/>
    </source>
</evidence>
<dbReference type="InterPro" id="IPR029052">
    <property type="entry name" value="Metallo-depent_PP-like"/>
</dbReference>
<sequence>MRAITVEASVDYDGSRIIHRQHTLTLAMRSSAGLVAVLFCVAHASVIQQTPLRAPAESSYLANIPIPTRPLEWGDINIISTTDTHGWCGRSALMYALYLKDLQASGAPEKVVPGAELQVHSGALTTFVHDQDAFIVERGEKDVDLLLVDSGDLHDGTGLTDGFPAGGVDARDSNEFFKQMPYDVLAIGNHELYTYANTLDMHTNFAKHFGERYLSSNVNITIFDANNQTVSVPVGKGRIHGAGILAIQEEPDLFLLVGHMPAQNDVSKWPLVSSAIRKVHPTTPIMIFGGHLHIRDCMQLDDYSMSIASGRYMETLGWMSVRLDVSKPIFNRRYLDPNVNTYMYHSGRTLDDFETPKGRDITAGLNELADRFGLTHVFGSAPQDYTLSRAPYPSNASLQTLIVEEVVPTVLTMNSDRSGLPFLFINSGGSQRFDILQGPFTSNDQFTATPFVNQYLFIPNIPFSVAMKLTPAMNAAGAERFWDAEDTMWATELNVERQYVRSLMAGARLQSEEEELTLGYVTSDSCPGDGDDIKHTPVPVYPFPDFVESVAPVVSDPDAPIDLIFVDFIRAQLIRTLNEVQNERVYSMKDAGIYSPRPNSRHARSKLLPLCSTLVTQMTGLTEQSSDDDVFQNALEHAVKSLESTTLNKAAATVDLGVIDRQVHGRVQKAKIHSQDALAEALKTCYMRLKQQAGKDKDLDGEIQRSRLPDHLQFLIALSASVTPTTLAYAELYLEGIQNPPSVTAPLTWADVFGDESEDDMGAKSDSSGASLSPDDYLDEDEHEDESLSSWSDEEEPDRPVDQPVAGPSHRLVHSLSHRHEVEQLQAKQYWRDDYVRPSNLRDRAPEFDIADAETLGPALKSVLAQELGATDIQRETYIDEKDMVRELLIASQGRKNMLLEFVNGSFQINSAAPRLSHLSLTSQTSLLSYIAKIATLAHHLRDFVAFVFSSSSSIANRRGTQMTRTMEAFADAIDTEIRSLDQWCAAREEVMACVPASGKLVVSLLSTQKALQDEFADGVHALIDIVAVVSIREYRAYVLKEQTTAILLDALLDRVQVYRDRGDSLTANMLLRVFGRCAEPIWAMTARWLRVGMSLVGKDELEEEFFIEASGLAVNLPGIGGGLLDPEFWAEGYLLRNETTIPSFLAHAVALILGTGKAVGLLRALGVSPPEMGLRPFKDLLDQQHSAQALSRLVHEELSPHYKVAGSLLCRTLVNECDLHLHLSAVEDLYLMRRGDAMSHFTDVVFAKMDSSQAWGDFHFLNTAFRDVAEVGTEWIQPSLVRLSYRGTSGNRSIKALNNLLVEYAVPFPVAYIFSPAILQIYGDVFTLLLQIRRAKSLLDRILVRRGVVDEMKAFYAVRSRLSWFINTLLDFFTTHVIHVQLVKFHETFKKTRSLDEMIELHNQHVENVHSRCLLQPKTSALHRAILSSLELAVQFCDTFVSLSGNNTLDVSRQSILSTRHRSRRQNAKRRNVVGFASGIRDEDSSEEDDGDELDPEAHADDVSETESLAEETPIDKLASQLDGLVRFVRRGVEGLSGSTDDAASTFSVLSFALEDWDL</sequence>
<feature type="region of interest" description="Disordered" evidence="6">
    <location>
        <begin position="1478"/>
        <end position="1515"/>
    </location>
</feature>
<dbReference type="PANTHER" id="PTHR19302">
    <property type="entry name" value="GAMMA TUBULIN COMPLEX PROTEIN"/>
    <property type="match status" value="1"/>
</dbReference>
<dbReference type="Gene3D" id="3.90.780.10">
    <property type="entry name" value="5'-Nucleotidase, C-terminal domain"/>
    <property type="match status" value="1"/>
</dbReference>
<dbReference type="Pfam" id="PF04130">
    <property type="entry name" value="GCP_C_terminal"/>
    <property type="match status" value="1"/>
</dbReference>
<dbReference type="InterPro" id="IPR053828">
    <property type="entry name" value="Nucleosidase_C"/>
</dbReference>
<evidence type="ECO:0000313" key="11">
    <source>
        <dbReference type="EMBL" id="CAK5263183.1"/>
    </source>
</evidence>
<feature type="domain" description="Putative 5'-nucleotidase C-terminal" evidence="10">
    <location>
        <begin position="384"/>
        <end position="573"/>
    </location>
</feature>
<evidence type="ECO:0000256" key="1">
    <source>
        <dbReference type="ARBA" id="ARBA00004245"/>
    </source>
</evidence>
<dbReference type="CDD" id="cd22572">
    <property type="entry name" value="GCP5_NTD"/>
    <property type="match status" value="1"/>
</dbReference>
<dbReference type="GO" id="GO:0043015">
    <property type="term" value="F:gamma-tubulin binding"/>
    <property type="evidence" value="ECO:0007669"/>
    <property type="project" value="InterPro"/>
</dbReference>
<comment type="subcellular location">
    <subcellularLocation>
        <location evidence="1">Cytoplasm</location>
        <location evidence="1">Cytoskeleton</location>
    </subcellularLocation>
</comment>
<dbReference type="Gene3D" id="1.20.120.1900">
    <property type="entry name" value="Gamma-tubulin complex, C-terminal domain"/>
    <property type="match status" value="1"/>
</dbReference>
<keyword evidence="12" id="KW-1185">Reference proteome</keyword>
<gene>
    <name evidence="11" type="ORF">MYCIT1_LOCUS2483</name>
</gene>
<dbReference type="InterPro" id="IPR004843">
    <property type="entry name" value="Calcineurin-like_PHP"/>
</dbReference>
<dbReference type="Gene3D" id="3.60.21.10">
    <property type="match status" value="2"/>
</dbReference>
<reference evidence="11" key="1">
    <citation type="submission" date="2023-11" db="EMBL/GenBank/DDBJ databases">
        <authorList>
            <person name="De Vega J J."/>
            <person name="De Vega J J."/>
        </authorList>
    </citation>
    <scope>NUCLEOTIDE SEQUENCE</scope>
</reference>
<evidence type="ECO:0000259" key="8">
    <source>
        <dbReference type="Pfam" id="PF04130"/>
    </source>
</evidence>
<dbReference type="Proteomes" id="UP001295794">
    <property type="component" value="Unassembled WGS sequence"/>
</dbReference>
<feature type="region of interest" description="Disordered" evidence="6">
    <location>
        <begin position="755"/>
        <end position="809"/>
    </location>
</feature>
<evidence type="ECO:0000259" key="7">
    <source>
        <dbReference type="Pfam" id="PF00149"/>
    </source>
</evidence>
<dbReference type="Pfam" id="PF21953">
    <property type="entry name" value="NadN_nucleosid_C"/>
    <property type="match status" value="1"/>
</dbReference>
<feature type="compositionally biased region" description="Acidic residues" evidence="6">
    <location>
        <begin position="1485"/>
        <end position="1496"/>
    </location>
</feature>
<dbReference type="GO" id="GO:0007020">
    <property type="term" value="P:microtubule nucleation"/>
    <property type="evidence" value="ECO:0007669"/>
    <property type="project" value="InterPro"/>
</dbReference>
<dbReference type="InterPro" id="IPR036907">
    <property type="entry name" value="5'-Nucleotdase_C_sf"/>
</dbReference>
<accession>A0AAD2Q0Q2</accession>
<dbReference type="InterPro" id="IPR042241">
    <property type="entry name" value="GCP_C_sf"/>
</dbReference>
<dbReference type="GO" id="GO:0005816">
    <property type="term" value="C:spindle pole body"/>
    <property type="evidence" value="ECO:0007669"/>
    <property type="project" value="UniProtKB-ARBA"/>
</dbReference>
<dbReference type="GO" id="GO:0000278">
    <property type="term" value="P:mitotic cell cycle"/>
    <property type="evidence" value="ECO:0007669"/>
    <property type="project" value="TreeGrafter"/>
</dbReference>
<dbReference type="GO" id="GO:0000930">
    <property type="term" value="C:gamma-tubulin complex"/>
    <property type="evidence" value="ECO:0007669"/>
    <property type="project" value="TreeGrafter"/>
</dbReference>
<proteinExistence type="inferred from homology"/>
<evidence type="ECO:0000256" key="6">
    <source>
        <dbReference type="SAM" id="MobiDB-lite"/>
    </source>
</evidence>
<dbReference type="GO" id="GO:0009166">
    <property type="term" value="P:nucleotide catabolic process"/>
    <property type="evidence" value="ECO:0007669"/>
    <property type="project" value="InterPro"/>
</dbReference>
<dbReference type="Pfam" id="PF17681">
    <property type="entry name" value="GCP_N_terminal"/>
    <property type="match status" value="1"/>
</dbReference>
<dbReference type="GO" id="GO:0051225">
    <property type="term" value="P:spindle assembly"/>
    <property type="evidence" value="ECO:0007669"/>
    <property type="project" value="TreeGrafter"/>
</dbReference>
<dbReference type="EMBL" id="CAVNYO010000035">
    <property type="protein sequence ID" value="CAK5263183.1"/>
    <property type="molecule type" value="Genomic_DNA"/>
</dbReference>
<dbReference type="Pfam" id="PF00149">
    <property type="entry name" value="Metallophos"/>
    <property type="match status" value="1"/>
</dbReference>
<comment type="similarity">
    <text evidence="2">Belongs to the TUBGCP family.</text>
</comment>
<dbReference type="PANTHER" id="PTHR19302:SF33">
    <property type="entry name" value="GAMMA-TUBULIN COMPLEX COMPONENT 5"/>
    <property type="match status" value="1"/>
</dbReference>
<dbReference type="GO" id="GO:0005874">
    <property type="term" value="C:microtubule"/>
    <property type="evidence" value="ECO:0007669"/>
    <property type="project" value="UniProtKB-KW"/>
</dbReference>
<feature type="compositionally biased region" description="Acidic residues" evidence="6">
    <location>
        <begin position="776"/>
        <end position="797"/>
    </location>
</feature>
<evidence type="ECO:0000259" key="9">
    <source>
        <dbReference type="Pfam" id="PF17681"/>
    </source>
</evidence>
<keyword evidence="4" id="KW-0493">Microtubule</keyword>
<dbReference type="GO" id="GO:0016787">
    <property type="term" value="F:hydrolase activity"/>
    <property type="evidence" value="ECO:0007669"/>
    <property type="project" value="InterPro"/>
</dbReference>
<comment type="caution">
    <text evidence="11">The sequence shown here is derived from an EMBL/GenBank/DDBJ whole genome shotgun (WGS) entry which is preliminary data.</text>
</comment>
<organism evidence="11 12">
    <name type="scientific">Mycena citricolor</name>
    <dbReference type="NCBI Taxonomy" id="2018698"/>
    <lineage>
        <taxon>Eukaryota</taxon>
        <taxon>Fungi</taxon>
        <taxon>Dikarya</taxon>
        <taxon>Basidiomycota</taxon>
        <taxon>Agaricomycotina</taxon>
        <taxon>Agaricomycetes</taxon>
        <taxon>Agaricomycetidae</taxon>
        <taxon>Agaricales</taxon>
        <taxon>Marasmiineae</taxon>
        <taxon>Mycenaceae</taxon>
        <taxon>Mycena</taxon>
    </lineage>
</organism>
<dbReference type="GO" id="GO:0051321">
    <property type="term" value="P:meiotic cell cycle"/>
    <property type="evidence" value="ECO:0007669"/>
    <property type="project" value="TreeGrafter"/>
</dbReference>
<name>A0AAD2Q0Q2_9AGAR</name>
<dbReference type="GO" id="GO:0000922">
    <property type="term" value="C:spindle pole"/>
    <property type="evidence" value="ECO:0007669"/>
    <property type="project" value="InterPro"/>
</dbReference>
<dbReference type="GO" id="GO:0031122">
    <property type="term" value="P:cytoplasmic microtubule organization"/>
    <property type="evidence" value="ECO:0007669"/>
    <property type="project" value="TreeGrafter"/>
</dbReference>
<dbReference type="InterPro" id="IPR007259">
    <property type="entry name" value="GCP"/>
</dbReference>
<evidence type="ECO:0000256" key="5">
    <source>
        <dbReference type="ARBA" id="ARBA00023212"/>
    </source>
</evidence>
<feature type="domain" description="Gamma tubulin complex component C-terminal" evidence="8">
    <location>
        <begin position="1220"/>
        <end position="1491"/>
    </location>
</feature>
<evidence type="ECO:0000313" key="12">
    <source>
        <dbReference type="Proteomes" id="UP001295794"/>
    </source>
</evidence>
<dbReference type="SUPFAM" id="SSF56300">
    <property type="entry name" value="Metallo-dependent phosphatases"/>
    <property type="match status" value="1"/>
</dbReference>
<evidence type="ECO:0000256" key="2">
    <source>
        <dbReference type="ARBA" id="ARBA00010337"/>
    </source>
</evidence>
<dbReference type="GO" id="GO:0051011">
    <property type="term" value="F:microtubule minus-end binding"/>
    <property type="evidence" value="ECO:0007669"/>
    <property type="project" value="TreeGrafter"/>
</dbReference>
<feature type="domain" description="Calcineurin-like phosphoesterase" evidence="7">
    <location>
        <begin position="81"/>
        <end position="294"/>
    </location>
</feature>
<dbReference type="SUPFAM" id="SSF55816">
    <property type="entry name" value="5'-nucleotidase (syn. UDP-sugar hydrolase), C-terminal domain"/>
    <property type="match status" value="1"/>
</dbReference>
<keyword evidence="5" id="KW-0206">Cytoskeleton</keyword>
<evidence type="ECO:0000256" key="4">
    <source>
        <dbReference type="ARBA" id="ARBA00022701"/>
    </source>
</evidence>
<dbReference type="InterPro" id="IPR059169">
    <property type="entry name" value="GCP5_N_ext"/>
</dbReference>
<feature type="domain" description="Gamma tubulin complex component protein N-terminal" evidence="9">
    <location>
        <begin position="885"/>
        <end position="1216"/>
    </location>
</feature>